<dbReference type="EMBL" id="CDQK01000004">
    <property type="protein sequence ID" value="CEP23176.1"/>
    <property type="molecule type" value="Genomic_DNA"/>
</dbReference>
<dbReference type="InterPro" id="IPR024071">
    <property type="entry name" value="S-Me-THD_C_sf"/>
</dbReference>
<dbReference type="InterPro" id="IPR027479">
    <property type="entry name" value="S-Me-THD_N_sf"/>
</dbReference>
<organism evidence="5 6">
    <name type="scientific">Cyberlindnera jadinii (strain ATCC 18201 / CBS 1600 / BCRC 20928 / JCM 3617 / NBRC 0987 / NRRL Y-1542)</name>
    <name type="common">Torula yeast</name>
    <name type="synonym">Candida utilis</name>
    <dbReference type="NCBI Taxonomy" id="983966"/>
    <lineage>
        <taxon>Eukaryota</taxon>
        <taxon>Fungi</taxon>
        <taxon>Dikarya</taxon>
        <taxon>Ascomycota</taxon>
        <taxon>Saccharomycotina</taxon>
        <taxon>Saccharomycetes</taxon>
        <taxon>Phaffomycetales</taxon>
        <taxon>Phaffomycetaceae</taxon>
        <taxon>Cyberlindnera</taxon>
    </lineage>
</organism>
<dbReference type="InterPro" id="IPR008040">
    <property type="entry name" value="Hydant_A_N"/>
</dbReference>
<gene>
    <name evidence="5" type="primary">hyuA</name>
    <name evidence="5" type="ORF">BN1211_3703</name>
</gene>
<sequence>MTLDKRRLLVGVDVGGTNSDLVVLDPSRLEEEDRGVIAWHKSVTTPDVSVGIEKSIQTVLENPAHGIRKDEIVSVTIGTTHFINAVIERDSNRLEKVAVIRLSGPFGRSLPPFGDFPEDLANVINGYHAFLDGGSKVDGEDIRPLDEAGLIEHCSRIGKLGISAIAVVGTFANMNPAHELRAREIIKEQLPECDVVLSHQISGIGFVERENATVLNASIKKFGRKIIKSFVHATKKIGLNCIVLLSQNDGTVLSVKDALEAPIRTFSSGATNSMRGAAILCSNDPDVKGKQVMVCDVGGTTTDVGQLLPSGFPRQSSMYSYAGGVRMNFSMPHVESIGLGGGSIVRFDGDSLSVGPDSTGADIITKSILFGGDTITTSDLTLAKYVDDHGVDSLPATMTMGDPQKVLGLFGEDMKQKYSDVVKRLLEKVIDRMKTSKDPLPVIFVGGGSFIAPEVLEGASKVIKPPYFQVANAIGAALGKISATVSEIRAIQDTEEAKKNVIEELKTKASSMAVSRGALESSITVANVVSDAVPYLSNIYLFEVKVVGDVDYDSDLLVGPVDNIFVGEEEEYIPEEVFKCASAYKKEKIDIDYNSYRPTICDHVWTLSEVDIDFIGCGAYILGCGGGGDPNSSVIELKNLIKNGAKITVVTLDKFEEMTGGEGRAAKVAYYGSPTVSGERLHADEILECLDIIEKYEGKCIDGIFNFEVGGANGLCGLWAAYQQGIPFIDMDSLGRAYPTIWQSLTSVVHDGKGYPYTSLSNGNGLQLIVTSSVCDSQMENVLRDVLYHQGVHGACVMPTLNIAAARAETAIDTISLSWRIGRAVFQARTNSDLDNLVPRITAAVGASSTACLFKGKIVSVEKILKRGYGYGIVELEGLDKHHNSRIKIPFKNENIVVYKVEDDGSQSLLCSVPDLITLVDLDGNAIGTQDYRYGLIVYVMALSPDDKWITPKAIEIGGPKGFGEDFENLEYKPIGKFAPTIPVATEFNS</sequence>
<evidence type="ECO:0000313" key="5">
    <source>
        <dbReference type="EMBL" id="CEP23176.1"/>
    </source>
</evidence>
<dbReference type="InterPro" id="IPR002821">
    <property type="entry name" value="Hydantoinase_A"/>
</dbReference>
<feature type="domain" description="S-Me-THD N-terminal" evidence="3">
    <location>
        <begin position="611"/>
        <end position="771"/>
    </location>
</feature>
<dbReference type="InterPro" id="IPR045079">
    <property type="entry name" value="Oxoprolinase-like"/>
</dbReference>
<reference evidence="6" key="1">
    <citation type="journal article" date="2015" name="J. Biotechnol.">
        <title>The structure of the Cyberlindnera jadinii genome and its relation to Candida utilis analyzed by the occurrence of single nucleotide polymorphisms.</title>
        <authorList>
            <person name="Rupp O."/>
            <person name="Brinkrolf K."/>
            <person name="Buerth C."/>
            <person name="Kunigo M."/>
            <person name="Schneider J."/>
            <person name="Jaenicke S."/>
            <person name="Goesmann A."/>
            <person name="Puehler A."/>
            <person name="Jaeger K.-E."/>
            <person name="Ernst J.F."/>
        </authorList>
    </citation>
    <scope>NUCLEOTIDE SEQUENCE [LARGE SCALE GENOMIC DNA]</scope>
    <source>
        <strain evidence="6">ATCC 18201 / CBS 1600 / BCRC 20928 / JCM 3617 / NBRC 0987 / NRRL Y-1542</strain>
    </source>
</reference>
<dbReference type="Pfam" id="PF01968">
    <property type="entry name" value="Hydantoinase_A"/>
    <property type="match status" value="1"/>
</dbReference>
<evidence type="ECO:0000259" key="3">
    <source>
        <dbReference type="Pfam" id="PF06032"/>
    </source>
</evidence>
<dbReference type="Gene3D" id="2.40.390.10">
    <property type="entry name" value="CV3147-like"/>
    <property type="match status" value="1"/>
</dbReference>
<dbReference type="PANTHER" id="PTHR11365:SF10">
    <property type="entry name" value="HYDANTOINASE_OXOPROLINASE"/>
    <property type="match status" value="1"/>
</dbReference>
<dbReference type="Proteomes" id="UP000038830">
    <property type="component" value="Unassembled WGS sequence"/>
</dbReference>
<evidence type="ECO:0000259" key="1">
    <source>
        <dbReference type="Pfam" id="PF01968"/>
    </source>
</evidence>
<feature type="domain" description="Hydantoinase A/oxoprolinase" evidence="1">
    <location>
        <begin position="209"/>
        <end position="483"/>
    </location>
</feature>
<dbReference type="Gene3D" id="3.40.1610.10">
    <property type="entry name" value="CV3147-like domain"/>
    <property type="match status" value="1"/>
</dbReference>
<proteinExistence type="predicted"/>
<accession>A0A0H5C5A7</accession>
<protein>
    <submittedName>
        <fullName evidence="5">HyuA protein</fullName>
    </submittedName>
</protein>
<evidence type="ECO:0000313" key="6">
    <source>
        <dbReference type="Proteomes" id="UP000038830"/>
    </source>
</evidence>
<dbReference type="AlphaFoldDB" id="A0A0H5C5A7"/>
<dbReference type="PANTHER" id="PTHR11365">
    <property type="entry name" value="5-OXOPROLINASE RELATED"/>
    <property type="match status" value="1"/>
</dbReference>
<evidence type="ECO:0000259" key="2">
    <source>
        <dbReference type="Pfam" id="PF05378"/>
    </source>
</evidence>
<dbReference type="GO" id="GO:0016787">
    <property type="term" value="F:hydrolase activity"/>
    <property type="evidence" value="ECO:0007669"/>
    <property type="project" value="InterPro"/>
</dbReference>
<name>A0A0H5C5A7_CYBJN</name>
<dbReference type="InterPro" id="IPR043129">
    <property type="entry name" value="ATPase_NBD"/>
</dbReference>
<dbReference type="Pfam" id="PF05378">
    <property type="entry name" value="Hydant_A_N"/>
    <property type="match status" value="1"/>
</dbReference>
<dbReference type="Pfam" id="PF06032">
    <property type="entry name" value="S-Me-THD_N"/>
    <property type="match status" value="1"/>
</dbReference>
<dbReference type="InterPro" id="IPR010318">
    <property type="entry name" value="S-Me-THD_N"/>
</dbReference>
<evidence type="ECO:0000259" key="4">
    <source>
        <dbReference type="Pfam" id="PF20906"/>
    </source>
</evidence>
<dbReference type="SUPFAM" id="SSF53067">
    <property type="entry name" value="Actin-like ATPase domain"/>
    <property type="match status" value="1"/>
</dbReference>
<dbReference type="SUPFAM" id="SSF160991">
    <property type="entry name" value="CV3147-like"/>
    <property type="match status" value="1"/>
</dbReference>
<feature type="domain" description="S-Me-THD-like C-terminal" evidence="4">
    <location>
        <begin position="776"/>
        <end position="974"/>
    </location>
</feature>
<dbReference type="Pfam" id="PF20906">
    <property type="entry name" value="S-Me-THD_C"/>
    <property type="match status" value="1"/>
</dbReference>
<dbReference type="InterPro" id="IPR048350">
    <property type="entry name" value="S-Me-THD-like_C"/>
</dbReference>
<feature type="domain" description="Hydantoinase/oxoprolinase N-terminal" evidence="2">
    <location>
        <begin position="10"/>
        <end position="189"/>
    </location>
</feature>